<keyword evidence="1" id="KW-0812">Transmembrane</keyword>
<comment type="caution">
    <text evidence="3">The sequence shown here is derived from an EMBL/GenBank/DDBJ whole genome shotgun (WGS) entry which is preliminary data.</text>
</comment>
<reference evidence="3 4" key="1">
    <citation type="submission" date="2018-05" db="EMBL/GenBank/DDBJ databases">
        <title>Genomic Encyclopedia of Type Strains, Phase IV (KMG-V): Genome sequencing to study the core and pangenomes of soil and plant-associated prokaryotes.</title>
        <authorList>
            <person name="Whitman W."/>
        </authorList>
    </citation>
    <scope>NUCLEOTIDE SEQUENCE [LARGE SCALE GENOMIC DNA]</scope>
    <source>
        <strain evidence="3 4">PNA 200-10</strain>
    </source>
</reference>
<organism evidence="3 4">
    <name type="scientific">Pantoea allii</name>
    <dbReference type="NCBI Taxonomy" id="574096"/>
    <lineage>
        <taxon>Bacteria</taxon>
        <taxon>Pseudomonadati</taxon>
        <taxon>Pseudomonadota</taxon>
        <taxon>Gammaproteobacteria</taxon>
        <taxon>Enterobacterales</taxon>
        <taxon>Erwiniaceae</taxon>
        <taxon>Pantoea</taxon>
    </lineage>
</organism>
<keyword evidence="1" id="KW-1133">Transmembrane helix</keyword>
<name>A0A2V2BD05_9GAMM</name>
<feature type="chain" id="PRO_5015880832" description="5-bromo-4-chloroindolyl phosphate hydrolysis protein" evidence="2">
    <location>
        <begin position="30"/>
        <end position="268"/>
    </location>
</feature>
<evidence type="ECO:0000256" key="2">
    <source>
        <dbReference type="SAM" id="SignalP"/>
    </source>
</evidence>
<proteinExistence type="predicted"/>
<accession>A0A2V2BD05</accession>
<gene>
    <name evidence="3" type="ORF">C7431_110119</name>
</gene>
<feature type="transmembrane region" description="Helical" evidence="1">
    <location>
        <begin position="21"/>
        <end position="42"/>
    </location>
</feature>
<keyword evidence="2" id="KW-0732">Signal</keyword>
<feature type="signal peptide" evidence="2">
    <location>
        <begin position="1"/>
        <end position="29"/>
    </location>
</feature>
<feature type="transmembrane region" description="Helical" evidence="1">
    <location>
        <begin position="54"/>
        <end position="74"/>
    </location>
</feature>
<dbReference type="AlphaFoldDB" id="A0A2V2BD05"/>
<evidence type="ECO:0000313" key="4">
    <source>
        <dbReference type="Proteomes" id="UP000245981"/>
    </source>
</evidence>
<dbReference type="RefSeq" id="WP_109718031.1">
    <property type="nucleotide sequence ID" value="NZ_QGHF01000010.1"/>
</dbReference>
<evidence type="ECO:0000256" key="1">
    <source>
        <dbReference type="SAM" id="Phobius"/>
    </source>
</evidence>
<protein>
    <recommendedName>
        <fullName evidence="5">5-bromo-4-chloroindolyl phosphate hydrolysis protein</fullName>
    </recommendedName>
</protein>
<evidence type="ECO:0000313" key="3">
    <source>
        <dbReference type="EMBL" id="PWK94623.1"/>
    </source>
</evidence>
<sequence>MTGPQRLRTAALKALRSARGSLTAGAASAAVTCLFVLVTVLAYQVAVAGSAADWIASLANAVMAVTAVLAFIVARSWLPQLTTQEGYKLAIQLVNDHYMWLGMQNSVVPDVSMALRYIRHQVDGESMAGSEQTAESIIKKLDEAVLRHKVRRDKMEQIRFCLGTYGLRPAWNYAERFHELDRAYRHAADAAGAILGIAKETYERFNLYPPDSQDGGGGALTRQFYITKVEEALASFKLLSEQFMQMVELHDAIFSSEPSIGQLFVVKK</sequence>
<evidence type="ECO:0008006" key="5">
    <source>
        <dbReference type="Google" id="ProtNLM"/>
    </source>
</evidence>
<dbReference type="Proteomes" id="UP000245981">
    <property type="component" value="Unassembled WGS sequence"/>
</dbReference>
<dbReference type="EMBL" id="QGHF01000010">
    <property type="protein sequence ID" value="PWK94623.1"/>
    <property type="molecule type" value="Genomic_DNA"/>
</dbReference>
<keyword evidence="1" id="KW-0472">Membrane</keyword>
<dbReference type="OrthoDB" id="6637798at2"/>